<dbReference type="EMBL" id="KL367475">
    <property type="protein sequence ID" value="KFD72915.1"/>
    <property type="molecule type" value="Genomic_DNA"/>
</dbReference>
<reference evidence="3 5" key="1">
    <citation type="journal article" date="2014" name="Nat. Genet.">
        <title>Genome and transcriptome of the porcine whipworm Trichuris suis.</title>
        <authorList>
            <person name="Jex A.R."/>
            <person name="Nejsum P."/>
            <person name="Schwarz E.M."/>
            <person name="Hu L."/>
            <person name="Young N.D."/>
            <person name="Hall R.S."/>
            <person name="Korhonen P.K."/>
            <person name="Liao S."/>
            <person name="Thamsborg S."/>
            <person name="Xia J."/>
            <person name="Xu P."/>
            <person name="Wang S."/>
            <person name="Scheerlinck J.P."/>
            <person name="Hofmann A."/>
            <person name="Sternberg P.W."/>
            <person name="Wang J."/>
            <person name="Gasser R.B."/>
        </authorList>
    </citation>
    <scope>NUCLEOTIDE SEQUENCE [LARGE SCALE GENOMIC DNA]</scope>
    <source>
        <strain evidence="4">DCEP-RM93F</strain>
        <strain evidence="3">DCEP-RM93M</strain>
    </source>
</reference>
<feature type="signal peptide" evidence="2">
    <location>
        <begin position="1"/>
        <end position="32"/>
    </location>
</feature>
<evidence type="ECO:0000256" key="2">
    <source>
        <dbReference type="SAM" id="SignalP"/>
    </source>
</evidence>
<evidence type="ECO:0000313" key="5">
    <source>
        <dbReference type="Proteomes" id="UP000030764"/>
    </source>
</evidence>
<dbReference type="AlphaFoldDB" id="A0A085MNU4"/>
<keyword evidence="5" id="KW-1185">Reference proteome</keyword>
<keyword evidence="2" id="KW-0732">Signal</keyword>
<dbReference type="Proteomes" id="UP000030758">
    <property type="component" value="Unassembled WGS sequence"/>
</dbReference>
<feature type="compositionally biased region" description="Basic and acidic residues" evidence="1">
    <location>
        <begin position="307"/>
        <end position="318"/>
    </location>
</feature>
<sequence>MNAALPDQLMLTTKSLVVLLLLDAISLKGTSGVGTAKRMKPMQNTLNFIVSLKFIKQASLSDRSYPASAAKESHDSRQFLHAVRNAVLSPDNYVKDPFTSILLQHVCELLLELLRKDATLRKRMKHISVGIIDLTNFCTTEDNHFQSRGKFFPQKNGAPMDSSLSPAVAEPFKEDLEKSLLSKRPTFLHRYVSGIFTVIQKGSEQLFLDLLSNLPPTKNLLAIKIEQTGLLFFQNALLVQKRTSTSTQVYGETINTDRTNYMSNHLLCVKRGLMIGEHRYIETILRRKGYPTELINTTSAQKLQRFNRPDDAARHTDQNRSTPMPYCEDIGDRIRSLSGKLDFVVRLSRSPTYGA</sequence>
<evidence type="ECO:0000313" key="4">
    <source>
        <dbReference type="EMBL" id="KFD72915.1"/>
    </source>
</evidence>
<accession>A0A085MNU4</accession>
<name>A0A085MNU4_9BILA</name>
<gene>
    <name evidence="3" type="ORF">M513_00053</name>
    <name evidence="4" type="ORF">M514_00053</name>
</gene>
<feature type="chain" id="PRO_5010405296" evidence="2">
    <location>
        <begin position="33"/>
        <end position="355"/>
    </location>
</feature>
<dbReference type="PANTHER" id="PTHR21301">
    <property type="entry name" value="REVERSE TRANSCRIPTASE"/>
    <property type="match status" value="1"/>
</dbReference>
<evidence type="ECO:0000313" key="3">
    <source>
        <dbReference type="EMBL" id="KFD58890.1"/>
    </source>
</evidence>
<dbReference type="EMBL" id="KL363182">
    <property type="protein sequence ID" value="KFD58890.1"/>
    <property type="molecule type" value="Genomic_DNA"/>
</dbReference>
<protein>
    <submittedName>
        <fullName evidence="3">Uncharacterized protein</fullName>
    </submittedName>
</protein>
<feature type="region of interest" description="Disordered" evidence="1">
    <location>
        <begin position="306"/>
        <end position="325"/>
    </location>
</feature>
<evidence type="ECO:0000256" key="1">
    <source>
        <dbReference type="SAM" id="MobiDB-lite"/>
    </source>
</evidence>
<organism evidence="3 5">
    <name type="scientific">Trichuris suis</name>
    <name type="common">pig whipworm</name>
    <dbReference type="NCBI Taxonomy" id="68888"/>
    <lineage>
        <taxon>Eukaryota</taxon>
        <taxon>Metazoa</taxon>
        <taxon>Ecdysozoa</taxon>
        <taxon>Nematoda</taxon>
        <taxon>Enoplea</taxon>
        <taxon>Dorylaimia</taxon>
        <taxon>Trichinellida</taxon>
        <taxon>Trichuridae</taxon>
        <taxon>Trichuris</taxon>
    </lineage>
</organism>
<dbReference type="PANTHER" id="PTHR21301:SF10">
    <property type="entry name" value="REVERSE TRANSCRIPTASE DOMAIN-CONTAINING PROTEIN"/>
    <property type="match status" value="1"/>
</dbReference>
<dbReference type="Proteomes" id="UP000030764">
    <property type="component" value="Unassembled WGS sequence"/>
</dbReference>
<proteinExistence type="predicted"/>